<sequence>MTNVHCEDGFEQCGESKFTRTLHRTNEYYMLGEQRLVGSSAAKPHAWPWTVQILWRNGAHRCGGALIDRKYVVTAAHCFSKSRNPNLYQVRLGGHKSGSGKKHHISNITIHPFFNVAAPSSYDIALVRIEPLAILSETVRTICLPILPVAENRICVVTGWGHEREGGSHASTLREIHVPIISSFVCNDPQHYFGRLHFPSMFCAGYSKGGIDACQGDSGGPLVCEVNGRWELQGLVSWGNGCARPNSPGVYTRVSAAAPWIKLTMMMKTWCCAFLLLFALKAICLASRFEDSDRADSYKRHKFMVRDESESEERTDGNGYSDDRLLRGVHLLRDHRRMKHLIKQGYEQWKLFKEQHGKWYEDEETENRYMLTFLTNLEEIRKHNIRYQQGESSFEMGVNHITDLPFEEYRKLNGYKPMYANGHRNGSSFLAPFNMDIPDHWDWRDHGYVTEVKNQGMCGSCWAFSATGSLEGQHTRKFGTLVSLSEQNLVDCSRKYGNNGCSGGLMDFAFEYIKDNHGVDTEVSYPYKGREMKCHFNRKTVGAEDDGFIDLPVGDEDKLKIAVATQGPISVAIDAGHPSFQMYRKGVYYEPQCSSEMLDHGVLVVGYGSDEVDGDYWIVKNSWGPSWGEKGYVRMARNRDNHCGIATKASYPIV</sequence>
<dbReference type="Pfam" id="PF00112">
    <property type="entry name" value="Peptidase_C1"/>
    <property type="match status" value="1"/>
</dbReference>
<evidence type="ECO:0000313" key="12">
    <source>
        <dbReference type="Proteomes" id="UP000031036"/>
    </source>
</evidence>
<dbReference type="FunFam" id="3.90.70.10:FF:000006">
    <property type="entry name" value="Cathepsin S"/>
    <property type="match status" value="1"/>
</dbReference>
<organism evidence="11 12">
    <name type="scientific">Toxocara canis</name>
    <name type="common">Canine roundworm</name>
    <dbReference type="NCBI Taxonomy" id="6265"/>
    <lineage>
        <taxon>Eukaryota</taxon>
        <taxon>Metazoa</taxon>
        <taxon>Ecdysozoa</taxon>
        <taxon>Nematoda</taxon>
        <taxon>Chromadorea</taxon>
        <taxon>Rhabditida</taxon>
        <taxon>Spirurina</taxon>
        <taxon>Ascaridomorpha</taxon>
        <taxon>Ascaridoidea</taxon>
        <taxon>Toxocaridae</taxon>
        <taxon>Toxocara</taxon>
    </lineage>
</organism>
<dbReference type="PANTHER" id="PTHR24252">
    <property type="entry name" value="ACROSIN-RELATED"/>
    <property type="match status" value="1"/>
</dbReference>
<evidence type="ECO:0000256" key="7">
    <source>
        <dbReference type="ARBA" id="ARBA00023157"/>
    </source>
</evidence>
<dbReference type="PRINTS" id="PR00722">
    <property type="entry name" value="CHYMOTRYPSIN"/>
</dbReference>
<keyword evidence="12" id="KW-1185">Reference proteome</keyword>
<dbReference type="OrthoDB" id="10253408at2759"/>
<dbReference type="InterPro" id="IPR000169">
    <property type="entry name" value="Pept_cys_AS"/>
</dbReference>
<evidence type="ECO:0000256" key="9">
    <source>
        <dbReference type="RuleBase" id="RU363034"/>
    </source>
</evidence>
<dbReference type="Gene3D" id="2.40.10.10">
    <property type="entry name" value="Trypsin-like serine proteases"/>
    <property type="match status" value="1"/>
</dbReference>
<dbReference type="FunFam" id="2.40.10.10:FF:000003">
    <property type="entry name" value="Transmembrane serine protease 3"/>
    <property type="match status" value="1"/>
</dbReference>
<dbReference type="Proteomes" id="UP000031036">
    <property type="component" value="Unassembled WGS sequence"/>
</dbReference>
<dbReference type="GO" id="GO:0006508">
    <property type="term" value="P:proteolysis"/>
    <property type="evidence" value="ECO:0007669"/>
    <property type="project" value="UniProtKB-KW"/>
</dbReference>
<name>A0A0B2VC96_TOXCA</name>
<dbReference type="EMBL" id="JPKZ01001948">
    <property type="protein sequence ID" value="KHN79067.1"/>
    <property type="molecule type" value="Genomic_DNA"/>
</dbReference>
<dbReference type="GO" id="GO:0004252">
    <property type="term" value="F:serine-type endopeptidase activity"/>
    <property type="evidence" value="ECO:0007669"/>
    <property type="project" value="InterPro"/>
</dbReference>
<dbReference type="InterPro" id="IPR013201">
    <property type="entry name" value="Prot_inhib_I29"/>
</dbReference>
<dbReference type="MEROPS" id="C01.141"/>
<evidence type="ECO:0000256" key="3">
    <source>
        <dbReference type="ARBA" id="ARBA00022801"/>
    </source>
</evidence>
<dbReference type="PROSITE" id="PS50240">
    <property type="entry name" value="TRYPSIN_DOM"/>
    <property type="match status" value="1"/>
</dbReference>
<dbReference type="InterPro" id="IPR018114">
    <property type="entry name" value="TRYPSIN_HIS"/>
</dbReference>
<dbReference type="SMART" id="SM00020">
    <property type="entry name" value="Tryp_SPc"/>
    <property type="match status" value="1"/>
</dbReference>
<dbReference type="SUPFAM" id="SSF54001">
    <property type="entry name" value="Cysteine proteinases"/>
    <property type="match status" value="1"/>
</dbReference>
<protein>
    <recommendedName>
        <fullName evidence="8">Cathepsin L-like</fullName>
    </recommendedName>
</protein>
<evidence type="ECO:0000256" key="5">
    <source>
        <dbReference type="ARBA" id="ARBA00022825"/>
    </source>
</evidence>
<dbReference type="SMART" id="SM00848">
    <property type="entry name" value="Inhibitor_I29"/>
    <property type="match status" value="1"/>
</dbReference>
<dbReference type="Gene3D" id="3.90.70.10">
    <property type="entry name" value="Cysteine proteinases"/>
    <property type="match status" value="1"/>
</dbReference>
<keyword evidence="2 9" id="KW-0645">Protease</keyword>
<dbReference type="PROSITE" id="PS00139">
    <property type="entry name" value="THIOL_PROTEASE_CYS"/>
    <property type="match status" value="1"/>
</dbReference>
<dbReference type="AlphaFoldDB" id="A0A0B2VC96"/>
<dbReference type="InterPro" id="IPR025661">
    <property type="entry name" value="Pept_asp_AS"/>
</dbReference>
<dbReference type="CDD" id="cd00190">
    <property type="entry name" value="Tryp_SPc"/>
    <property type="match status" value="1"/>
</dbReference>
<dbReference type="InterPro" id="IPR009003">
    <property type="entry name" value="Peptidase_S1_PA"/>
</dbReference>
<dbReference type="InterPro" id="IPR039417">
    <property type="entry name" value="Peptidase_C1A_papain-like"/>
</dbReference>
<dbReference type="GO" id="GO:0008234">
    <property type="term" value="F:cysteine-type peptidase activity"/>
    <property type="evidence" value="ECO:0007669"/>
    <property type="project" value="UniProtKB-KW"/>
</dbReference>
<evidence type="ECO:0000313" key="11">
    <source>
        <dbReference type="EMBL" id="KHN79067.1"/>
    </source>
</evidence>
<evidence type="ECO:0000256" key="1">
    <source>
        <dbReference type="ARBA" id="ARBA00008455"/>
    </source>
</evidence>
<evidence type="ECO:0000256" key="6">
    <source>
        <dbReference type="ARBA" id="ARBA00023145"/>
    </source>
</evidence>
<accession>A0A0B2VC96</accession>
<dbReference type="Pfam" id="PF08246">
    <property type="entry name" value="Inhibitor_I29"/>
    <property type="match status" value="1"/>
</dbReference>
<dbReference type="STRING" id="6265.A0A0B2VC96"/>
<comment type="caution">
    <text evidence="11">The sequence shown here is derived from an EMBL/GenBank/DDBJ whole genome shotgun (WGS) entry which is preliminary data.</text>
</comment>
<feature type="domain" description="Peptidase S1" evidence="10">
    <location>
        <begin position="36"/>
        <end position="266"/>
    </location>
</feature>
<dbReference type="InterPro" id="IPR001314">
    <property type="entry name" value="Peptidase_S1A"/>
</dbReference>
<gene>
    <name evidence="11" type="ORF">Tcan_11152</name>
</gene>
<keyword evidence="7" id="KW-1015">Disulfide bond</keyword>
<dbReference type="InterPro" id="IPR000668">
    <property type="entry name" value="Peptidase_C1A_C"/>
</dbReference>
<dbReference type="InterPro" id="IPR043504">
    <property type="entry name" value="Peptidase_S1_PA_chymotrypsin"/>
</dbReference>
<dbReference type="PROSITE" id="PS00640">
    <property type="entry name" value="THIOL_PROTEASE_ASN"/>
    <property type="match status" value="1"/>
</dbReference>
<keyword evidence="5 9" id="KW-0720">Serine protease</keyword>
<keyword evidence="4" id="KW-0788">Thiol protease</keyword>
<dbReference type="CDD" id="cd02248">
    <property type="entry name" value="Peptidase_C1A"/>
    <property type="match status" value="1"/>
</dbReference>
<reference evidence="11 12" key="1">
    <citation type="submission" date="2014-11" db="EMBL/GenBank/DDBJ databases">
        <title>Genetic blueprint of the zoonotic pathogen Toxocara canis.</title>
        <authorList>
            <person name="Zhu X.-Q."/>
            <person name="Korhonen P.K."/>
            <person name="Cai H."/>
            <person name="Young N.D."/>
            <person name="Nejsum P."/>
            <person name="von Samson-Himmelstjerna G."/>
            <person name="Boag P.R."/>
            <person name="Tan P."/>
            <person name="Li Q."/>
            <person name="Min J."/>
            <person name="Yang Y."/>
            <person name="Wang X."/>
            <person name="Fang X."/>
            <person name="Hall R.S."/>
            <person name="Hofmann A."/>
            <person name="Sternberg P.W."/>
            <person name="Jex A.R."/>
            <person name="Gasser R.B."/>
        </authorList>
    </citation>
    <scope>NUCLEOTIDE SEQUENCE [LARGE SCALE GENOMIC DNA]</scope>
    <source>
        <strain evidence="11">PN_DK_2014</strain>
    </source>
</reference>
<keyword evidence="6" id="KW-0865">Zymogen</keyword>
<evidence type="ECO:0000256" key="2">
    <source>
        <dbReference type="ARBA" id="ARBA00022670"/>
    </source>
</evidence>
<evidence type="ECO:0000256" key="8">
    <source>
        <dbReference type="ARBA" id="ARBA00069138"/>
    </source>
</evidence>
<dbReference type="PROSITE" id="PS00135">
    <property type="entry name" value="TRYPSIN_SER"/>
    <property type="match status" value="1"/>
</dbReference>
<evidence type="ECO:0000259" key="10">
    <source>
        <dbReference type="PROSITE" id="PS50240"/>
    </source>
</evidence>
<dbReference type="InterPro" id="IPR033116">
    <property type="entry name" value="TRYPSIN_SER"/>
</dbReference>
<dbReference type="InterPro" id="IPR038765">
    <property type="entry name" value="Papain-like_cys_pep_sf"/>
</dbReference>
<dbReference type="PROSITE" id="PS00134">
    <property type="entry name" value="TRYPSIN_HIS"/>
    <property type="match status" value="1"/>
</dbReference>
<comment type="similarity">
    <text evidence="1">Belongs to the peptidase C1 family.</text>
</comment>
<evidence type="ECO:0000256" key="4">
    <source>
        <dbReference type="ARBA" id="ARBA00022807"/>
    </source>
</evidence>
<dbReference type="InterPro" id="IPR025660">
    <property type="entry name" value="Pept_his_AS"/>
</dbReference>
<dbReference type="SMART" id="SM00645">
    <property type="entry name" value="Pept_C1"/>
    <property type="match status" value="1"/>
</dbReference>
<keyword evidence="3 9" id="KW-0378">Hydrolase</keyword>
<dbReference type="InterPro" id="IPR001254">
    <property type="entry name" value="Trypsin_dom"/>
</dbReference>
<dbReference type="SUPFAM" id="SSF50494">
    <property type="entry name" value="Trypsin-like serine proteases"/>
    <property type="match status" value="1"/>
</dbReference>
<dbReference type="PANTHER" id="PTHR24252:SF7">
    <property type="entry name" value="HYALIN"/>
    <property type="match status" value="1"/>
</dbReference>
<dbReference type="PROSITE" id="PS00639">
    <property type="entry name" value="THIOL_PROTEASE_HIS"/>
    <property type="match status" value="1"/>
</dbReference>
<proteinExistence type="inferred from homology"/>
<dbReference type="Pfam" id="PF00089">
    <property type="entry name" value="Trypsin"/>
    <property type="match status" value="1"/>
</dbReference>